<proteinExistence type="predicted"/>
<evidence type="ECO:0000313" key="2">
    <source>
        <dbReference type="EMBL" id="ETN72010.1"/>
    </source>
</evidence>
<dbReference type="Proteomes" id="UP000053676">
    <property type="component" value="Unassembled WGS sequence"/>
</dbReference>
<dbReference type="SMART" id="SM00198">
    <property type="entry name" value="SCP"/>
    <property type="match status" value="1"/>
</dbReference>
<feature type="domain" description="SCP" evidence="1">
    <location>
        <begin position="1"/>
        <end position="141"/>
    </location>
</feature>
<organism evidence="2 3">
    <name type="scientific">Necator americanus</name>
    <name type="common">Human hookworm</name>
    <dbReference type="NCBI Taxonomy" id="51031"/>
    <lineage>
        <taxon>Eukaryota</taxon>
        <taxon>Metazoa</taxon>
        <taxon>Ecdysozoa</taxon>
        <taxon>Nematoda</taxon>
        <taxon>Chromadorea</taxon>
        <taxon>Rhabditida</taxon>
        <taxon>Rhabditina</taxon>
        <taxon>Rhabditomorpha</taxon>
        <taxon>Strongyloidea</taxon>
        <taxon>Ancylostomatidae</taxon>
        <taxon>Bunostominae</taxon>
        <taxon>Necator</taxon>
    </lineage>
</organism>
<dbReference type="InterPro" id="IPR035940">
    <property type="entry name" value="CAP_sf"/>
</dbReference>
<name>W2SQV3_NECAM</name>
<sequence>MVLNFHNNKRRNVAHGDEAGKTANLKPAKKMNELTWDCNLEREATDGAAKCTSYTKPDHGINEKVFTAGNTCNIKTKTQEVLNEWWNEIKANNLAADEKYQDNSGLGNFANMAFWETNAFACGTAKCQDGIRLLCIYNKLFVFFCFPRFKTRIGICCSGKKNDQQLYEAA</sequence>
<feature type="non-terminal residue" evidence="2">
    <location>
        <position position="170"/>
    </location>
</feature>
<dbReference type="EMBL" id="KI665954">
    <property type="protein sequence ID" value="ETN72010.1"/>
    <property type="molecule type" value="Genomic_DNA"/>
</dbReference>
<protein>
    <submittedName>
        <fullName evidence="2">SCP-like protein</fullName>
    </submittedName>
</protein>
<gene>
    <name evidence="2" type="ORF">NECAME_19062</name>
</gene>
<reference evidence="3" key="1">
    <citation type="journal article" date="2014" name="Nat. Genet.">
        <title>Genome of the human hookworm Necator americanus.</title>
        <authorList>
            <person name="Tang Y.T."/>
            <person name="Gao X."/>
            <person name="Rosa B.A."/>
            <person name="Abubucker S."/>
            <person name="Hallsworth-Pepin K."/>
            <person name="Martin J."/>
            <person name="Tyagi R."/>
            <person name="Heizer E."/>
            <person name="Zhang X."/>
            <person name="Bhonagiri-Palsikar V."/>
            <person name="Minx P."/>
            <person name="Warren W.C."/>
            <person name="Wang Q."/>
            <person name="Zhan B."/>
            <person name="Hotez P.J."/>
            <person name="Sternberg P.W."/>
            <person name="Dougall A."/>
            <person name="Gaze S.T."/>
            <person name="Mulvenna J."/>
            <person name="Sotillo J."/>
            <person name="Ranganathan S."/>
            <person name="Rabelo E.M."/>
            <person name="Wilson R.K."/>
            <person name="Felgner P.L."/>
            <person name="Bethony J."/>
            <person name="Hawdon J.M."/>
            <person name="Gasser R.B."/>
            <person name="Loukas A."/>
            <person name="Mitreva M."/>
        </authorList>
    </citation>
    <scope>NUCLEOTIDE SEQUENCE [LARGE SCALE GENOMIC DNA]</scope>
</reference>
<dbReference type="Pfam" id="PF00188">
    <property type="entry name" value="CAP"/>
    <property type="match status" value="1"/>
</dbReference>
<dbReference type="InterPro" id="IPR014044">
    <property type="entry name" value="CAP_dom"/>
</dbReference>
<keyword evidence="3" id="KW-1185">Reference proteome</keyword>
<dbReference type="KEGG" id="nai:NECAME_19062"/>
<evidence type="ECO:0000259" key="1">
    <source>
        <dbReference type="SMART" id="SM00198"/>
    </source>
</evidence>
<dbReference type="CDD" id="cd05380">
    <property type="entry name" value="CAP_euk"/>
    <property type="match status" value="1"/>
</dbReference>
<dbReference type="AlphaFoldDB" id="W2SQV3"/>
<dbReference type="OrthoDB" id="5873663at2759"/>
<evidence type="ECO:0000313" key="3">
    <source>
        <dbReference type="Proteomes" id="UP000053676"/>
    </source>
</evidence>
<dbReference type="Gene3D" id="3.40.33.10">
    <property type="entry name" value="CAP"/>
    <property type="match status" value="1"/>
</dbReference>
<dbReference type="SUPFAM" id="SSF55797">
    <property type="entry name" value="PR-1-like"/>
    <property type="match status" value="1"/>
</dbReference>
<dbReference type="STRING" id="51031.W2SQV3"/>
<accession>W2SQV3</accession>